<dbReference type="Pfam" id="PF05478">
    <property type="entry name" value="Prominin"/>
    <property type="match status" value="1"/>
</dbReference>
<dbReference type="InterPro" id="IPR008795">
    <property type="entry name" value="Prominin"/>
</dbReference>
<evidence type="ECO:0000256" key="5">
    <source>
        <dbReference type="ARBA" id="ARBA00023136"/>
    </source>
</evidence>
<dbReference type="GO" id="GO:0016020">
    <property type="term" value="C:membrane"/>
    <property type="evidence" value="ECO:0007669"/>
    <property type="project" value="UniProtKB-SubCell"/>
</dbReference>
<evidence type="ECO:0000256" key="7">
    <source>
        <dbReference type="SAM" id="MobiDB-lite"/>
    </source>
</evidence>
<evidence type="ECO:0000256" key="1">
    <source>
        <dbReference type="ARBA" id="ARBA00004141"/>
    </source>
</evidence>
<dbReference type="PANTHER" id="PTHR22730">
    <property type="entry name" value="PROMININ PROM PROTEIN"/>
    <property type="match status" value="1"/>
</dbReference>
<sequence>PMGRPMDEDRGIPGVSMGRDPPPKVLQFQGVPPGDAFMTDNTHDTPTYFSWASLLVSFLQPKRFPTELALAALEKRITAEELITQALTVEPEYMVCIGIGLSLAAVLPLVGVIICACRICGRCGGSYQQKQYGRCQQCCRRTLTASLITIIIGLAVGTTVVVVANENLGAGVEDARQSLQKNVHDLDTFLRNTKMQLRFLVSNSLEQTSDAIYTDLDDIKFLLGRPLQAELAAEAQIEVALDSLLYIGNGLRSIVGRMQMLEEVRLQAVSRTNELDRRLRDLRNDIEIFVSRCDPSDADLCKMLDTSGMEVAIQFDS</sequence>
<keyword evidence="3 8" id="KW-0812">Transmembrane</keyword>
<keyword evidence="6" id="KW-0325">Glycoprotein</keyword>
<reference evidence="9 10" key="1">
    <citation type="submission" date="2024-05" db="EMBL/GenBank/DDBJ databases">
        <authorList>
            <person name="Wallberg A."/>
        </authorList>
    </citation>
    <scope>NUCLEOTIDE SEQUENCE [LARGE SCALE GENOMIC DNA]</scope>
</reference>
<comment type="subcellular location">
    <subcellularLocation>
        <location evidence="1">Membrane</location>
        <topology evidence="1">Multi-pass membrane protein</topology>
    </subcellularLocation>
</comment>
<dbReference type="Proteomes" id="UP001497623">
    <property type="component" value="Unassembled WGS sequence"/>
</dbReference>
<dbReference type="AlphaFoldDB" id="A0AAV2QPE8"/>
<proteinExistence type="inferred from homology"/>
<evidence type="ECO:0000313" key="9">
    <source>
        <dbReference type="EMBL" id="CAL4089182.1"/>
    </source>
</evidence>
<feature type="transmembrane region" description="Helical" evidence="8">
    <location>
        <begin position="142"/>
        <end position="164"/>
    </location>
</feature>
<keyword evidence="4 8" id="KW-1133">Transmembrane helix</keyword>
<feature type="compositionally biased region" description="Basic and acidic residues" evidence="7">
    <location>
        <begin position="1"/>
        <end position="11"/>
    </location>
</feature>
<evidence type="ECO:0000256" key="6">
    <source>
        <dbReference type="ARBA" id="ARBA00023180"/>
    </source>
</evidence>
<dbReference type="EMBL" id="CAXKWB010007979">
    <property type="protein sequence ID" value="CAL4089182.1"/>
    <property type="molecule type" value="Genomic_DNA"/>
</dbReference>
<feature type="region of interest" description="Disordered" evidence="7">
    <location>
        <begin position="1"/>
        <end position="23"/>
    </location>
</feature>
<comment type="caution">
    <text evidence="9">The sequence shown here is derived from an EMBL/GenBank/DDBJ whole genome shotgun (WGS) entry which is preliminary data.</text>
</comment>
<feature type="non-terminal residue" evidence="9">
    <location>
        <position position="317"/>
    </location>
</feature>
<protein>
    <submittedName>
        <fullName evidence="9">Uncharacterized protein</fullName>
    </submittedName>
</protein>
<keyword evidence="10" id="KW-1185">Reference proteome</keyword>
<dbReference type="PANTHER" id="PTHR22730:SF1">
    <property type="entry name" value="PROMININ-LIKE PROTEIN"/>
    <property type="match status" value="1"/>
</dbReference>
<accession>A0AAV2QPE8</accession>
<keyword evidence="5 8" id="KW-0472">Membrane</keyword>
<evidence type="ECO:0000256" key="3">
    <source>
        <dbReference type="ARBA" id="ARBA00022692"/>
    </source>
</evidence>
<name>A0AAV2QPE8_MEGNR</name>
<gene>
    <name evidence="9" type="ORF">MNOR_LOCUS13729</name>
</gene>
<feature type="non-terminal residue" evidence="9">
    <location>
        <position position="1"/>
    </location>
</feature>
<comment type="similarity">
    <text evidence="2">Belongs to the prominin family.</text>
</comment>
<evidence type="ECO:0000256" key="4">
    <source>
        <dbReference type="ARBA" id="ARBA00022989"/>
    </source>
</evidence>
<evidence type="ECO:0000256" key="2">
    <source>
        <dbReference type="ARBA" id="ARBA00006058"/>
    </source>
</evidence>
<feature type="transmembrane region" description="Helical" evidence="8">
    <location>
        <begin position="97"/>
        <end position="121"/>
    </location>
</feature>
<organism evidence="9 10">
    <name type="scientific">Meganyctiphanes norvegica</name>
    <name type="common">Northern krill</name>
    <name type="synonym">Thysanopoda norvegica</name>
    <dbReference type="NCBI Taxonomy" id="48144"/>
    <lineage>
        <taxon>Eukaryota</taxon>
        <taxon>Metazoa</taxon>
        <taxon>Ecdysozoa</taxon>
        <taxon>Arthropoda</taxon>
        <taxon>Crustacea</taxon>
        <taxon>Multicrustacea</taxon>
        <taxon>Malacostraca</taxon>
        <taxon>Eumalacostraca</taxon>
        <taxon>Eucarida</taxon>
        <taxon>Euphausiacea</taxon>
        <taxon>Euphausiidae</taxon>
        <taxon>Meganyctiphanes</taxon>
    </lineage>
</organism>
<evidence type="ECO:0000256" key="8">
    <source>
        <dbReference type="SAM" id="Phobius"/>
    </source>
</evidence>
<evidence type="ECO:0000313" key="10">
    <source>
        <dbReference type="Proteomes" id="UP001497623"/>
    </source>
</evidence>